<dbReference type="SUPFAM" id="SSF47616">
    <property type="entry name" value="GST C-terminal domain-like"/>
    <property type="match status" value="1"/>
</dbReference>
<evidence type="ECO:0000256" key="3">
    <source>
        <dbReference type="ARBA" id="ARBA00022448"/>
    </source>
</evidence>
<organism evidence="8 9">
    <name type="scientific">Paramuricea clavata</name>
    <name type="common">Red gorgonian</name>
    <name type="synonym">Violescent sea-whip</name>
    <dbReference type="NCBI Taxonomy" id="317549"/>
    <lineage>
        <taxon>Eukaryota</taxon>
        <taxon>Metazoa</taxon>
        <taxon>Cnidaria</taxon>
        <taxon>Anthozoa</taxon>
        <taxon>Octocorallia</taxon>
        <taxon>Malacalcyonacea</taxon>
        <taxon>Plexauridae</taxon>
        <taxon>Paramuricea</taxon>
    </lineage>
</organism>
<keyword evidence="5" id="KW-0653">Protein transport</keyword>
<dbReference type="GO" id="GO:0015031">
    <property type="term" value="P:protein transport"/>
    <property type="evidence" value="ECO:0007669"/>
    <property type="project" value="UniProtKB-KW"/>
</dbReference>
<dbReference type="AlphaFoldDB" id="A0A7D9E8K4"/>
<dbReference type="SFLD" id="SFLDS00019">
    <property type="entry name" value="Glutathione_Transferase_(cytos"/>
    <property type="match status" value="1"/>
</dbReference>
<dbReference type="OrthoDB" id="5835136at2759"/>
<comment type="caution">
    <text evidence="8">The sequence shown here is derived from an EMBL/GenBank/DDBJ whole genome shotgun (WGS) entry which is preliminary data.</text>
</comment>
<evidence type="ECO:0000313" key="9">
    <source>
        <dbReference type="Proteomes" id="UP001152795"/>
    </source>
</evidence>
<dbReference type="Gene3D" id="1.20.1050.10">
    <property type="match status" value="1"/>
</dbReference>
<dbReference type="CDD" id="cd03054">
    <property type="entry name" value="GST_N_Metaxin"/>
    <property type="match status" value="1"/>
</dbReference>
<reference evidence="8" key="1">
    <citation type="submission" date="2020-04" db="EMBL/GenBank/DDBJ databases">
        <authorList>
            <person name="Alioto T."/>
            <person name="Alioto T."/>
            <person name="Gomez Garrido J."/>
        </authorList>
    </citation>
    <scope>NUCLEOTIDE SEQUENCE</scope>
    <source>
        <strain evidence="8">A484AB</strain>
    </source>
</reference>
<evidence type="ECO:0000256" key="4">
    <source>
        <dbReference type="ARBA" id="ARBA00022787"/>
    </source>
</evidence>
<dbReference type="InterPro" id="IPR033468">
    <property type="entry name" value="Metaxin_GST"/>
</dbReference>
<name>A0A7D9E8K4_PARCT</name>
<accession>A0A7D9E8K4</accession>
<keyword evidence="9" id="KW-1185">Reference proteome</keyword>
<dbReference type="PANTHER" id="PTHR12289:SF41">
    <property type="entry name" value="FAILED AXON CONNECTIONS-RELATED"/>
    <property type="match status" value="1"/>
</dbReference>
<keyword evidence="7" id="KW-0472">Membrane</keyword>
<dbReference type="SFLD" id="SFLDG01180">
    <property type="entry name" value="SUF1"/>
    <property type="match status" value="1"/>
</dbReference>
<dbReference type="InterPro" id="IPR019564">
    <property type="entry name" value="Sam37/metaxin_N"/>
</dbReference>
<dbReference type="PANTHER" id="PTHR12289">
    <property type="entry name" value="METAXIN RELATED"/>
    <property type="match status" value="1"/>
</dbReference>
<protein>
    <submittedName>
        <fullName evidence="8">Metaxin-1-like</fullName>
    </submittedName>
</protein>
<proteinExistence type="inferred from homology"/>
<dbReference type="InterPro" id="IPR036282">
    <property type="entry name" value="Glutathione-S-Trfase_C_sf"/>
</dbReference>
<keyword evidence="3" id="KW-0813">Transport</keyword>
<dbReference type="Proteomes" id="UP001152795">
    <property type="component" value="Unassembled WGS sequence"/>
</dbReference>
<dbReference type="GO" id="GO:0007005">
    <property type="term" value="P:mitochondrion organization"/>
    <property type="evidence" value="ECO:0007669"/>
    <property type="project" value="TreeGrafter"/>
</dbReference>
<dbReference type="Pfam" id="PF10568">
    <property type="entry name" value="Tom37"/>
    <property type="match status" value="1"/>
</dbReference>
<dbReference type="InterPro" id="IPR040079">
    <property type="entry name" value="Glutathione_S-Trfase"/>
</dbReference>
<keyword evidence="6" id="KW-0496">Mitochondrion</keyword>
<evidence type="ECO:0000256" key="2">
    <source>
        <dbReference type="ARBA" id="ARBA00009170"/>
    </source>
</evidence>
<evidence type="ECO:0000256" key="1">
    <source>
        <dbReference type="ARBA" id="ARBA00004294"/>
    </source>
</evidence>
<dbReference type="EMBL" id="CACRXK020004330">
    <property type="protein sequence ID" value="CAB4002361.1"/>
    <property type="molecule type" value="Genomic_DNA"/>
</dbReference>
<keyword evidence="4" id="KW-1000">Mitochondrion outer membrane</keyword>
<comment type="subcellular location">
    <subcellularLocation>
        <location evidence="1">Mitochondrion outer membrane</location>
    </subcellularLocation>
</comment>
<sequence length="312" mass="35514">MAEANLLTWAGGWGLPSLDPSCLQALAYAKFAGFPTKVTCCNNPYKSPTAILPVLRLTDDMFCGSDDVIEYLRANNNNTDEELSNKQKMDVLGLCCYVEDMLRPALLYMKWLVDQNYTQFTRGWYAKQLKFPYNYIIPAKYFNHAKNFVAHKLNIEEADVICDVTEEKLNKRAESCFEVLNNVLGDQEFLFGDSPTTLDSKVFSYVAIMLKIPLPTNKLKSRILEYPNLERYCDKILHLYFPTVARELGRPDPVKDEAEESRRKKINAVVSVGFAVVAMVFYALSSGIIHIDLDEKESCDHCRDKNAGETHE</sequence>
<evidence type="ECO:0000256" key="5">
    <source>
        <dbReference type="ARBA" id="ARBA00022927"/>
    </source>
</evidence>
<dbReference type="GO" id="GO:0001401">
    <property type="term" value="C:SAM complex"/>
    <property type="evidence" value="ECO:0007669"/>
    <property type="project" value="InterPro"/>
</dbReference>
<evidence type="ECO:0000256" key="6">
    <source>
        <dbReference type="ARBA" id="ARBA00023128"/>
    </source>
</evidence>
<comment type="similarity">
    <text evidence="2">Belongs to the metaxin family.</text>
</comment>
<dbReference type="InterPro" id="IPR050931">
    <property type="entry name" value="Mito_Protein_Transport_Metaxin"/>
</dbReference>
<evidence type="ECO:0000256" key="7">
    <source>
        <dbReference type="ARBA" id="ARBA00023136"/>
    </source>
</evidence>
<evidence type="ECO:0000313" key="8">
    <source>
        <dbReference type="EMBL" id="CAB4002361.1"/>
    </source>
</evidence>
<gene>
    <name evidence="8" type="ORF">PACLA_8A061355</name>
</gene>
<dbReference type="Pfam" id="PF17171">
    <property type="entry name" value="GST_C_6"/>
    <property type="match status" value="1"/>
</dbReference>